<keyword evidence="3" id="KW-1185">Reference proteome</keyword>
<keyword evidence="1" id="KW-1133">Transmembrane helix</keyword>
<dbReference type="RefSeq" id="WP_090811498.1">
    <property type="nucleotide sequence ID" value="NZ_FNKX01000003.1"/>
</dbReference>
<feature type="transmembrane region" description="Helical" evidence="1">
    <location>
        <begin position="106"/>
        <end position="130"/>
    </location>
</feature>
<reference evidence="3" key="1">
    <citation type="submission" date="2016-10" db="EMBL/GenBank/DDBJ databases">
        <authorList>
            <person name="Varghese N."/>
            <person name="Submissions S."/>
        </authorList>
    </citation>
    <scope>NUCLEOTIDE SEQUENCE [LARGE SCALE GENOMIC DNA]</scope>
    <source>
        <strain evidence="3">DUS833</strain>
    </source>
</reference>
<keyword evidence="1" id="KW-0472">Membrane</keyword>
<dbReference type="Proteomes" id="UP000199365">
    <property type="component" value="Unassembled WGS sequence"/>
</dbReference>
<name>A0A1H1KD74_9BURK</name>
<evidence type="ECO:0000313" key="3">
    <source>
        <dbReference type="Proteomes" id="UP000199365"/>
    </source>
</evidence>
<evidence type="ECO:0000313" key="2">
    <source>
        <dbReference type="EMBL" id="SDR60186.1"/>
    </source>
</evidence>
<gene>
    <name evidence="2" type="ORF">SAMN05445850_7180</name>
</gene>
<dbReference type="InterPro" id="IPR046513">
    <property type="entry name" value="DUF6691"/>
</dbReference>
<feature type="transmembrane region" description="Helical" evidence="1">
    <location>
        <begin position="80"/>
        <end position="100"/>
    </location>
</feature>
<dbReference type="Pfam" id="PF20398">
    <property type="entry name" value="DUF6691"/>
    <property type="match status" value="1"/>
</dbReference>
<organism evidence="2 3">
    <name type="scientific">Paraburkholderia tuberum</name>
    <dbReference type="NCBI Taxonomy" id="157910"/>
    <lineage>
        <taxon>Bacteria</taxon>
        <taxon>Pseudomonadati</taxon>
        <taxon>Pseudomonadota</taxon>
        <taxon>Betaproteobacteria</taxon>
        <taxon>Burkholderiales</taxon>
        <taxon>Burkholderiaceae</taxon>
        <taxon>Paraburkholderia</taxon>
    </lineage>
</organism>
<keyword evidence="1" id="KW-0812">Transmembrane</keyword>
<sequence length="145" mass="14954">MATVVSFVCGLLFGFGLLLSGMANPAKVLGFLDFAGRWDPSLAFVMIGAVAVAAIGFAIAKRRGKSLLGLPMQIPASTPVTRRLMAGSLAFGVGWGIAGFCPGPALVALGLGSVKAWVFVAAMIAGMAVFEWLERRRQAALATAP</sequence>
<dbReference type="AlphaFoldDB" id="A0A1H1KD74"/>
<protein>
    <submittedName>
        <fullName evidence="2">Uncharacterized protein</fullName>
    </submittedName>
</protein>
<dbReference type="STRING" id="157910.SAMN05445850_7180"/>
<feature type="transmembrane region" description="Helical" evidence="1">
    <location>
        <begin position="41"/>
        <end position="60"/>
    </location>
</feature>
<accession>A0A1H1KD74</accession>
<dbReference type="EMBL" id="FNKX01000003">
    <property type="protein sequence ID" value="SDR60186.1"/>
    <property type="molecule type" value="Genomic_DNA"/>
</dbReference>
<evidence type="ECO:0000256" key="1">
    <source>
        <dbReference type="SAM" id="Phobius"/>
    </source>
</evidence>
<proteinExistence type="predicted"/>